<dbReference type="OrthoDB" id="9815928at2"/>
<dbReference type="InterPro" id="IPR051333">
    <property type="entry name" value="CLIP_Serine_Protease"/>
</dbReference>
<feature type="compositionally biased region" description="Basic residues" evidence="2">
    <location>
        <begin position="1"/>
        <end position="15"/>
    </location>
</feature>
<dbReference type="SUPFAM" id="SSF69318">
    <property type="entry name" value="Integrin alpha N-terminal domain"/>
    <property type="match status" value="1"/>
</dbReference>
<name>A0A2G1X9Q9_STRCJ</name>
<comment type="caution">
    <text evidence="4">The sequence shown here is derived from an EMBL/GenBank/DDBJ whole genome shotgun (WGS) entry which is preliminary data.</text>
</comment>
<evidence type="ECO:0000256" key="2">
    <source>
        <dbReference type="SAM" id="MobiDB-lite"/>
    </source>
</evidence>
<dbReference type="SMART" id="SM00020">
    <property type="entry name" value="Tryp_SPc"/>
    <property type="match status" value="1"/>
</dbReference>
<evidence type="ECO:0000256" key="1">
    <source>
        <dbReference type="ARBA" id="ARBA00022729"/>
    </source>
</evidence>
<dbReference type="PROSITE" id="PS50240">
    <property type="entry name" value="TRYPSIN_DOM"/>
    <property type="match status" value="1"/>
</dbReference>
<dbReference type="EMBL" id="NHZO01000168">
    <property type="protein sequence ID" value="PHQ47974.1"/>
    <property type="molecule type" value="Genomic_DNA"/>
</dbReference>
<dbReference type="Gene3D" id="2.40.10.10">
    <property type="entry name" value="Trypsin-like serine proteases"/>
    <property type="match status" value="1"/>
</dbReference>
<dbReference type="InterPro" id="IPR043504">
    <property type="entry name" value="Peptidase_S1_PA_chymotrypsin"/>
</dbReference>
<gene>
    <name evidence="4" type="ORF">BLA24_31435</name>
</gene>
<dbReference type="Proteomes" id="UP000222531">
    <property type="component" value="Unassembled WGS sequence"/>
</dbReference>
<protein>
    <recommendedName>
        <fullName evidence="3">Peptidase S1 domain-containing protein</fullName>
    </recommendedName>
</protein>
<evidence type="ECO:0000259" key="3">
    <source>
        <dbReference type="PROSITE" id="PS50240"/>
    </source>
</evidence>
<feature type="region of interest" description="Disordered" evidence="2">
    <location>
        <begin position="1"/>
        <end position="35"/>
    </location>
</feature>
<dbReference type="PANTHER" id="PTHR24260">
    <property type="match status" value="1"/>
</dbReference>
<dbReference type="InterPro" id="IPR009003">
    <property type="entry name" value="Peptidase_S1_PA"/>
</dbReference>
<dbReference type="Gene3D" id="2.130.10.130">
    <property type="entry name" value="Integrin alpha, N-terminal"/>
    <property type="match status" value="1"/>
</dbReference>
<dbReference type="InterPro" id="IPR001314">
    <property type="entry name" value="Peptidase_S1A"/>
</dbReference>
<organism evidence="4 5">
    <name type="scientific">Streptomyces cinnamoneus</name>
    <name type="common">Streptoverticillium cinnamoneum</name>
    <dbReference type="NCBI Taxonomy" id="53446"/>
    <lineage>
        <taxon>Bacteria</taxon>
        <taxon>Bacillati</taxon>
        <taxon>Actinomycetota</taxon>
        <taxon>Actinomycetes</taxon>
        <taxon>Kitasatosporales</taxon>
        <taxon>Streptomycetaceae</taxon>
        <taxon>Streptomyces</taxon>
        <taxon>Streptomyces cinnamoneus group</taxon>
    </lineage>
</organism>
<dbReference type="PANTHER" id="PTHR24260:SF136">
    <property type="entry name" value="GH08193P-RELATED"/>
    <property type="match status" value="1"/>
</dbReference>
<evidence type="ECO:0000313" key="4">
    <source>
        <dbReference type="EMBL" id="PHQ47974.1"/>
    </source>
</evidence>
<dbReference type="AlphaFoldDB" id="A0A2G1X9Q9"/>
<reference evidence="4 5" key="1">
    <citation type="journal article" date="2017" name="Biochemistry">
        <title>Identification of the Biosynthetic Pathway for the Antibiotic Bicyclomycin.</title>
        <authorList>
            <person name="Patteson J."/>
            <person name="Cai W."/>
            <person name="Johnson R.A."/>
            <person name="Santa Maria K."/>
            <person name="Li B."/>
        </authorList>
    </citation>
    <scope>NUCLEOTIDE SEQUENCE [LARGE SCALE GENOMIC DNA]</scope>
    <source>
        <strain evidence="4 5">ATCC 21532</strain>
    </source>
</reference>
<proteinExistence type="predicted"/>
<dbReference type="SUPFAM" id="SSF50494">
    <property type="entry name" value="Trypsin-like serine proteases"/>
    <property type="match status" value="1"/>
</dbReference>
<dbReference type="GO" id="GO:0004252">
    <property type="term" value="F:serine-type endopeptidase activity"/>
    <property type="evidence" value="ECO:0007669"/>
    <property type="project" value="InterPro"/>
</dbReference>
<dbReference type="PRINTS" id="PR00722">
    <property type="entry name" value="CHYMOTRYPSIN"/>
</dbReference>
<sequence length="570" mass="60295">MCPHRRGKRSNRLRFPRIAPVGQAPHTSQGKSDMTVRRPRATWVTGFLLTAVTASTLTAAPAHALAGDTVNSSFGFTAKLDIGVGDDKRSCSAALVAPQWLVTAASCFVKDPTQGTKAPTGPLAPTLKTTATIGRTDLSKENGSVTDVVELVPRDDRDLVLAKLAKPITGVTPTAVSLNAPIEGQDLWLTGYGRTKTEWVPDRLHYATFTVGSVKSTTIGLTAKTEKAAVCQGDTGGPAFREVGGGYELVGINSRSWQGGCIGTDEKETRTGAIDTRVDDIAAWIREQVEPKAPEPRGDAPVDSNIDINGDGKADYLVLDDDGSVRAWANNSDDAKDDWISQGVIATGTGAPASKIRFADIDGDHRTDYLVVDDRGGIRAYINNSRVAKDSWIDRGVIATGTGTVASKIRFADINADGKADYLVVEDNGSVHAYVNNGGDTNGGWINRGVIATGTGAAGHKVRFADINADGKADYLVVEDNGSVHAWINKSSGTKDDWQDRGVIPTGTGAPGHKVRFADINADGKADYLVVEDNGSVHAWINKSSGTKDDWQDRGVIATGTGAPGHKVRI</sequence>
<dbReference type="InterPro" id="IPR013517">
    <property type="entry name" value="FG-GAP"/>
</dbReference>
<dbReference type="Pfam" id="PF13517">
    <property type="entry name" value="FG-GAP_3"/>
    <property type="match status" value="2"/>
</dbReference>
<evidence type="ECO:0000313" key="5">
    <source>
        <dbReference type="Proteomes" id="UP000222531"/>
    </source>
</evidence>
<accession>A0A2G1X9Q9</accession>
<dbReference type="InterPro" id="IPR028994">
    <property type="entry name" value="Integrin_alpha_N"/>
</dbReference>
<dbReference type="InterPro" id="IPR001254">
    <property type="entry name" value="Trypsin_dom"/>
</dbReference>
<keyword evidence="5" id="KW-1185">Reference proteome</keyword>
<keyword evidence="1" id="KW-0732">Signal</keyword>
<dbReference type="Pfam" id="PF00089">
    <property type="entry name" value="Trypsin"/>
    <property type="match status" value="1"/>
</dbReference>
<dbReference type="GO" id="GO:0006508">
    <property type="term" value="P:proteolysis"/>
    <property type="evidence" value="ECO:0007669"/>
    <property type="project" value="InterPro"/>
</dbReference>
<feature type="domain" description="Peptidase S1" evidence="3">
    <location>
        <begin position="64"/>
        <end position="290"/>
    </location>
</feature>